<proteinExistence type="predicted"/>
<accession>A0AAE1KU99</accession>
<organism evidence="2 3">
    <name type="scientific">Petrolisthes cinctipes</name>
    <name type="common">Flat porcelain crab</name>
    <dbReference type="NCBI Taxonomy" id="88211"/>
    <lineage>
        <taxon>Eukaryota</taxon>
        <taxon>Metazoa</taxon>
        <taxon>Ecdysozoa</taxon>
        <taxon>Arthropoda</taxon>
        <taxon>Crustacea</taxon>
        <taxon>Multicrustacea</taxon>
        <taxon>Malacostraca</taxon>
        <taxon>Eumalacostraca</taxon>
        <taxon>Eucarida</taxon>
        <taxon>Decapoda</taxon>
        <taxon>Pleocyemata</taxon>
        <taxon>Anomura</taxon>
        <taxon>Galatheoidea</taxon>
        <taxon>Porcellanidae</taxon>
        <taxon>Petrolisthes</taxon>
    </lineage>
</organism>
<sequence length="100" mass="11164">MAGWSNRRGNQRGGGGRSGQHQCRGNEERDDDTNRPAPPVSEPESHSESDQEEALLNNPADCGTCKRELSLDNYQLRVPGWNEFVVLYWSVTVNPRLPAV</sequence>
<dbReference type="Proteomes" id="UP001286313">
    <property type="component" value="Unassembled WGS sequence"/>
</dbReference>
<comment type="caution">
    <text evidence="2">The sequence shown here is derived from an EMBL/GenBank/DDBJ whole genome shotgun (WGS) entry which is preliminary data.</text>
</comment>
<evidence type="ECO:0000313" key="3">
    <source>
        <dbReference type="Proteomes" id="UP001286313"/>
    </source>
</evidence>
<feature type="region of interest" description="Disordered" evidence="1">
    <location>
        <begin position="1"/>
        <end position="62"/>
    </location>
</feature>
<evidence type="ECO:0000256" key="1">
    <source>
        <dbReference type="SAM" id="MobiDB-lite"/>
    </source>
</evidence>
<evidence type="ECO:0000313" key="2">
    <source>
        <dbReference type="EMBL" id="KAK3885039.1"/>
    </source>
</evidence>
<name>A0AAE1KU99_PETCI</name>
<protein>
    <submittedName>
        <fullName evidence="2">Uncharacterized protein</fullName>
    </submittedName>
</protein>
<reference evidence="2" key="1">
    <citation type="submission" date="2023-10" db="EMBL/GenBank/DDBJ databases">
        <title>Genome assemblies of two species of porcelain crab, Petrolisthes cinctipes and Petrolisthes manimaculis (Anomura: Porcellanidae).</title>
        <authorList>
            <person name="Angst P."/>
        </authorList>
    </citation>
    <scope>NUCLEOTIDE SEQUENCE</scope>
    <source>
        <strain evidence="2">PB745_01</strain>
        <tissue evidence="2">Gill</tissue>
    </source>
</reference>
<dbReference type="EMBL" id="JAWQEG010000831">
    <property type="protein sequence ID" value="KAK3885039.1"/>
    <property type="molecule type" value="Genomic_DNA"/>
</dbReference>
<gene>
    <name evidence="2" type="ORF">Pcinc_010693</name>
</gene>
<keyword evidence="3" id="KW-1185">Reference proteome</keyword>
<dbReference type="AlphaFoldDB" id="A0AAE1KU99"/>